<accession>A0A2P2LCP4</accession>
<name>A0A2P2LCP4_RHIMU</name>
<organism evidence="4">
    <name type="scientific">Rhizophora mucronata</name>
    <name type="common">Asiatic mangrove</name>
    <dbReference type="NCBI Taxonomy" id="61149"/>
    <lineage>
        <taxon>Eukaryota</taxon>
        <taxon>Viridiplantae</taxon>
        <taxon>Streptophyta</taxon>
        <taxon>Embryophyta</taxon>
        <taxon>Tracheophyta</taxon>
        <taxon>Spermatophyta</taxon>
        <taxon>Magnoliopsida</taxon>
        <taxon>eudicotyledons</taxon>
        <taxon>Gunneridae</taxon>
        <taxon>Pentapetalae</taxon>
        <taxon>rosids</taxon>
        <taxon>fabids</taxon>
        <taxon>Malpighiales</taxon>
        <taxon>Rhizophoraceae</taxon>
        <taxon>Rhizophora</taxon>
    </lineage>
</organism>
<dbReference type="AlphaFoldDB" id="A0A2P2LCP4"/>
<keyword evidence="1" id="KW-0175">Coiled coil</keyword>
<dbReference type="EMBL" id="GGEC01035259">
    <property type="protein sequence ID" value="MBX15743.1"/>
    <property type="molecule type" value="Transcribed_RNA"/>
</dbReference>
<dbReference type="InterPro" id="IPR019448">
    <property type="entry name" value="NT-C2"/>
</dbReference>
<evidence type="ECO:0000313" key="4">
    <source>
        <dbReference type="EMBL" id="MBX15743.1"/>
    </source>
</evidence>
<dbReference type="PANTHER" id="PTHR34452">
    <property type="entry name" value="MYOSIN HEAVY CHAIN-RELATED PROTEIN"/>
    <property type="match status" value="1"/>
</dbReference>
<evidence type="ECO:0000256" key="2">
    <source>
        <dbReference type="SAM" id="MobiDB-lite"/>
    </source>
</evidence>
<feature type="compositionally biased region" description="Low complexity" evidence="2">
    <location>
        <begin position="221"/>
        <end position="232"/>
    </location>
</feature>
<evidence type="ECO:0000259" key="3">
    <source>
        <dbReference type="PROSITE" id="PS51840"/>
    </source>
</evidence>
<feature type="coiled-coil region" evidence="1">
    <location>
        <begin position="441"/>
        <end position="563"/>
    </location>
</feature>
<sequence>MFKSWRSEKKKIKAVFKLQFQATQVPQLKKPALVISLMPEDVGKPTFKLEKAAVKDGICSWENPIYVTVKLVKEPKAGKLNEKIYHFIVSSGSSKSGYLGEASIDFADFAEETQPLTLSLPLKFANSGAVLHVTIQKMQGGTDQRFIEDNGKQTFPPDTSMKNLLRNNHTDGNNTSSAEVRFSIILQDRNLEDEQTEGSFKGSIGSNAHTTKKLLHRRSSTDWSVSSASDGSLCDSTRSSEDKVLRESTKPSDSSNEQLKTEINNLMRQSELSELELLSLRKQIMNENRRAQDLSIQVADLKEERDELKAECEQHKSSQSYVGRGEIVKQLLAENEDARVQLEEIRRELYREKEMKTNLQLQLQETQDSKSDLLLTVRDLDEMMETKDMEISHLSSKLDSIKGIDEHWQMGCKSNMKKEIECQATPELEELAGKQHDASELDQLKQNIADLYGEVEAYREEREQLKNYIEQQTQDYEDLKQENCDLSSSLEQMQLEKLKIQSEYSELKLQKQGLEEKLKKQTEELSESTVSINELSSQVKELEKELKKQAQGFENDLEAMTHAKIEQEHRAIQAEEALRKTRWKYASTTECLHEEFRRLSLEMAGKFDENEKLTVKAETEANELHAQNRILEDRLQKANKELVLFKDQNRLQVEELSGKLDLKMKHIEQLSAEVKDRSKQLIYAEEHANEKQKAFSKEIHMLEGRIKKLTQEKNDMAKVAEKEIKLKTEMKQMNESYEETGTLSESLDREIDELGMKSALAKKEEEITKEELPILRSLQDEKERMIEKLLSEAESLRAQHTDLQHRLSEEESQKDILQTQVLQLLGELQKEEKSTHMKNKLRYNDGQATFSGEKHLTVAQNDKKEAECSEAIVQSVRKSEERSTGESMLHSESSARKSKPVDKEFSVAMPERDFSNCHTKNEPNLTELLKEMAFLKERNRSMENELKEMQERYSEISLKFAVVEGERQQLVMTVRNLRHGKKS</sequence>
<feature type="region of interest" description="Disordered" evidence="2">
    <location>
        <begin position="874"/>
        <end position="902"/>
    </location>
</feature>
<feature type="domain" description="C2 NT-type" evidence="3">
    <location>
        <begin position="4"/>
        <end position="139"/>
    </location>
</feature>
<feature type="coiled-coil region" evidence="1">
    <location>
        <begin position="779"/>
        <end position="820"/>
    </location>
</feature>
<feature type="coiled-coil region" evidence="1">
    <location>
        <begin position="925"/>
        <end position="959"/>
    </location>
</feature>
<dbReference type="PROSITE" id="PS51840">
    <property type="entry name" value="C2_NT"/>
    <property type="match status" value="1"/>
</dbReference>
<dbReference type="PANTHER" id="PTHR34452:SF14">
    <property type="entry name" value="MYOSIN HEAVY CHAIN, MUSCLE"/>
    <property type="match status" value="1"/>
</dbReference>
<feature type="region of interest" description="Disordered" evidence="2">
    <location>
        <begin position="216"/>
        <end position="258"/>
    </location>
</feature>
<feature type="coiled-coil region" evidence="1">
    <location>
        <begin position="614"/>
        <end position="719"/>
    </location>
</feature>
<feature type="compositionally biased region" description="Basic and acidic residues" evidence="2">
    <location>
        <begin position="893"/>
        <end position="902"/>
    </location>
</feature>
<proteinExistence type="predicted"/>
<dbReference type="Pfam" id="PF10358">
    <property type="entry name" value="NT-C2"/>
    <property type="match status" value="1"/>
</dbReference>
<evidence type="ECO:0000256" key="1">
    <source>
        <dbReference type="SAM" id="Coils"/>
    </source>
</evidence>
<feature type="compositionally biased region" description="Basic and acidic residues" evidence="2">
    <location>
        <begin position="238"/>
        <end position="250"/>
    </location>
</feature>
<protein>
    <submittedName>
        <fullName evidence="4">Uncharacterized protein MANES_06G147000</fullName>
    </submittedName>
</protein>
<reference evidence="4" key="1">
    <citation type="submission" date="2018-02" db="EMBL/GenBank/DDBJ databases">
        <title>Rhizophora mucronata_Transcriptome.</title>
        <authorList>
            <person name="Meera S.P."/>
            <person name="Sreeshan A."/>
            <person name="Augustine A."/>
        </authorList>
    </citation>
    <scope>NUCLEOTIDE SEQUENCE</scope>
    <source>
        <tissue evidence="4">Leaf</tissue>
    </source>
</reference>